<keyword evidence="4 6" id="KW-0067">ATP-binding</keyword>
<dbReference type="Gene3D" id="3.40.50.300">
    <property type="entry name" value="P-loop containing nucleotide triphosphate hydrolases"/>
    <property type="match status" value="1"/>
</dbReference>
<name>A0A7M2RHS1_9FIRM</name>
<proteinExistence type="inferred from homology"/>
<dbReference type="InterPro" id="IPR017871">
    <property type="entry name" value="ABC_transporter-like_CS"/>
</dbReference>
<gene>
    <name evidence="6" type="ORF">INP51_00680</name>
</gene>
<dbReference type="AlphaFoldDB" id="A0A7M2RHS1"/>
<feature type="domain" description="ABC transporter" evidence="5">
    <location>
        <begin position="5"/>
        <end position="232"/>
    </location>
</feature>
<dbReference type="PANTHER" id="PTHR43335">
    <property type="entry name" value="ABC TRANSPORTER, ATP-BINDING PROTEIN"/>
    <property type="match status" value="1"/>
</dbReference>
<organism evidence="6 7">
    <name type="scientific">Blautia liquoris</name>
    <dbReference type="NCBI Taxonomy" id="2779518"/>
    <lineage>
        <taxon>Bacteria</taxon>
        <taxon>Bacillati</taxon>
        <taxon>Bacillota</taxon>
        <taxon>Clostridia</taxon>
        <taxon>Lachnospirales</taxon>
        <taxon>Lachnospiraceae</taxon>
        <taxon>Blautia</taxon>
    </lineage>
</organism>
<dbReference type="KEGG" id="bliq:INP51_00680"/>
<dbReference type="SUPFAM" id="SSF52540">
    <property type="entry name" value="P-loop containing nucleoside triphosphate hydrolases"/>
    <property type="match status" value="1"/>
</dbReference>
<evidence type="ECO:0000313" key="6">
    <source>
        <dbReference type="EMBL" id="QOV19534.1"/>
    </source>
</evidence>
<dbReference type="SMART" id="SM00382">
    <property type="entry name" value="AAA"/>
    <property type="match status" value="1"/>
</dbReference>
<keyword evidence="3" id="KW-0547">Nucleotide-binding</keyword>
<dbReference type="InterPro" id="IPR003593">
    <property type="entry name" value="AAA+_ATPase"/>
</dbReference>
<sequence>MGIICELKDVNKIYSKNKVLCNINLRLEEGKVYGFIGRNGAGKTTTMRIITGLAYPTSGQVVLDGETDIKGLTEKRKKIGCIIEGPALNLDMTAKQNLKALCILYGVSFDRIEKILKLVGLCNESGKKVKHFSLGMKQRLGIGMALVNDPKFLILDEPINGLDPDGILEVRNLIKQISRKRKATILVSSHILSELYQMVDNYILINKGEIIENITHEELTQKTQRYVLITDKDTAKVKHVLKNQLKTDDFKEMEDGTIRVYELAGEVLQIMNLFADNGIDPAGISVSEDSLEEYFFKRIGR</sequence>
<dbReference type="Proteomes" id="UP000593601">
    <property type="component" value="Chromosome"/>
</dbReference>
<accession>A0A7M2RHS1</accession>
<dbReference type="PANTHER" id="PTHR43335:SF8">
    <property type="entry name" value="ABC TRANSPORTER, ATP-BINDING PROTEIN"/>
    <property type="match status" value="1"/>
</dbReference>
<dbReference type="Pfam" id="PF00005">
    <property type="entry name" value="ABC_tran"/>
    <property type="match status" value="1"/>
</dbReference>
<reference evidence="6 7" key="1">
    <citation type="submission" date="2020-10" db="EMBL/GenBank/DDBJ databases">
        <title>Blautia liquoris sp.nov., isolated from the mud in a fermentation cellar used for the production of Chinese strong-flavoured liquor.</title>
        <authorList>
            <person name="Lu L."/>
        </authorList>
    </citation>
    <scope>NUCLEOTIDE SEQUENCE [LARGE SCALE GENOMIC DNA]</scope>
    <source>
        <strain evidence="6 7">LZLJ-3</strain>
    </source>
</reference>
<evidence type="ECO:0000256" key="3">
    <source>
        <dbReference type="ARBA" id="ARBA00022741"/>
    </source>
</evidence>
<comment type="similarity">
    <text evidence="1">Belongs to the ABC transporter superfamily.</text>
</comment>
<dbReference type="PROSITE" id="PS50893">
    <property type="entry name" value="ABC_TRANSPORTER_2"/>
    <property type="match status" value="1"/>
</dbReference>
<evidence type="ECO:0000313" key="7">
    <source>
        <dbReference type="Proteomes" id="UP000593601"/>
    </source>
</evidence>
<dbReference type="InterPro" id="IPR003439">
    <property type="entry name" value="ABC_transporter-like_ATP-bd"/>
</dbReference>
<evidence type="ECO:0000256" key="4">
    <source>
        <dbReference type="ARBA" id="ARBA00022840"/>
    </source>
</evidence>
<dbReference type="InterPro" id="IPR027417">
    <property type="entry name" value="P-loop_NTPase"/>
</dbReference>
<evidence type="ECO:0000256" key="1">
    <source>
        <dbReference type="ARBA" id="ARBA00005417"/>
    </source>
</evidence>
<dbReference type="GO" id="GO:0016887">
    <property type="term" value="F:ATP hydrolysis activity"/>
    <property type="evidence" value="ECO:0007669"/>
    <property type="project" value="InterPro"/>
</dbReference>
<evidence type="ECO:0000259" key="5">
    <source>
        <dbReference type="PROSITE" id="PS50893"/>
    </source>
</evidence>
<keyword evidence="2" id="KW-0813">Transport</keyword>
<dbReference type="GO" id="GO:0005524">
    <property type="term" value="F:ATP binding"/>
    <property type="evidence" value="ECO:0007669"/>
    <property type="project" value="UniProtKB-KW"/>
</dbReference>
<keyword evidence="7" id="KW-1185">Reference proteome</keyword>
<evidence type="ECO:0000256" key="2">
    <source>
        <dbReference type="ARBA" id="ARBA00022448"/>
    </source>
</evidence>
<protein>
    <submittedName>
        <fullName evidence="6">ABC transporter ATP-binding protein</fullName>
    </submittedName>
</protein>
<dbReference type="EMBL" id="CP063304">
    <property type="protein sequence ID" value="QOV19534.1"/>
    <property type="molecule type" value="Genomic_DNA"/>
</dbReference>
<dbReference type="PROSITE" id="PS00211">
    <property type="entry name" value="ABC_TRANSPORTER_1"/>
    <property type="match status" value="1"/>
</dbReference>